<keyword evidence="5 6" id="KW-0472">Membrane</keyword>
<evidence type="ECO:0000256" key="5">
    <source>
        <dbReference type="ARBA" id="ARBA00023136"/>
    </source>
</evidence>
<feature type="transmembrane region" description="Helical" evidence="6">
    <location>
        <begin position="220"/>
        <end position="238"/>
    </location>
</feature>
<accession>A0ABY6CNL5</accession>
<feature type="transmembrane region" description="Helical" evidence="6">
    <location>
        <begin position="300"/>
        <end position="318"/>
    </location>
</feature>
<feature type="transmembrane region" description="Helical" evidence="6">
    <location>
        <begin position="21"/>
        <end position="42"/>
    </location>
</feature>
<keyword evidence="2" id="KW-1003">Cell membrane</keyword>
<dbReference type="PANTHER" id="PTHR30250:SF28">
    <property type="entry name" value="POLYSACCHARIDE BIOSYNTHESIS PROTEIN"/>
    <property type="match status" value="1"/>
</dbReference>
<evidence type="ECO:0000256" key="2">
    <source>
        <dbReference type="ARBA" id="ARBA00022475"/>
    </source>
</evidence>
<dbReference type="EMBL" id="CP106679">
    <property type="protein sequence ID" value="UXP32101.1"/>
    <property type="molecule type" value="Genomic_DNA"/>
</dbReference>
<gene>
    <name evidence="7" type="ORF">N6H18_17295</name>
</gene>
<dbReference type="Pfam" id="PF13440">
    <property type="entry name" value="Polysacc_synt_3"/>
    <property type="match status" value="1"/>
</dbReference>
<dbReference type="InterPro" id="IPR050833">
    <property type="entry name" value="Poly_Biosynth_Transport"/>
</dbReference>
<evidence type="ECO:0000313" key="7">
    <source>
        <dbReference type="EMBL" id="UXP32101.1"/>
    </source>
</evidence>
<sequence length="414" mass="47236">MYSVTNELAKPVQLRAYFTPVRIFLISTMLVNGGNYAYNLVLGRVLTPSQFAEAGILVTLLLAFSFLAMTFQIVSAKYSIELEGIDKVAFRQWITKISLWAGGILSLLVMLASGSISEFFHIDNTWALPTFSLALPLYFLMSVKRGFLQGTEKFVELSTSYQTEMWVRLLMTFALIFLLDGEATTWVSLAIVASVLVGYQMTGKTSKVSMSSARFEQSQLVWRFFLLTAAYECAQIIINYSDIIMVKHYFDSHQAGLYTSMALIGRMIYFVTWMVVMILIPRIVKLRKEGKAFKTQLLQYILVISVFSIGIASFAFFFPNLIVLTLFGEAYMAIAPYLWLYAFATMLFALSNVFVYYFLSIDQYLPVYIAIFMGLMQVVLIYFFHESLVQVIYVQIFNLNILLVVQVLFFVRKA</sequence>
<feature type="transmembrane region" description="Helical" evidence="6">
    <location>
        <begin position="54"/>
        <end position="76"/>
    </location>
</feature>
<dbReference type="RefSeq" id="WP_262309538.1">
    <property type="nucleotide sequence ID" value="NZ_CP106679.1"/>
</dbReference>
<feature type="transmembrane region" description="Helical" evidence="6">
    <location>
        <begin position="183"/>
        <end position="199"/>
    </location>
</feature>
<name>A0ABY6CNL5_9BACT</name>
<feature type="transmembrane region" description="Helical" evidence="6">
    <location>
        <begin position="258"/>
        <end position="280"/>
    </location>
</feature>
<feature type="transmembrane region" description="Helical" evidence="6">
    <location>
        <begin position="97"/>
        <end position="120"/>
    </location>
</feature>
<feature type="transmembrane region" description="Helical" evidence="6">
    <location>
        <begin position="391"/>
        <end position="411"/>
    </location>
</feature>
<keyword evidence="3 6" id="KW-0812">Transmembrane</keyword>
<evidence type="ECO:0000256" key="6">
    <source>
        <dbReference type="SAM" id="Phobius"/>
    </source>
</evidence>
<evidence type="ECO:0000256" key="1">
    <source>
        <dbReference type="ARBA" id="ARBA00004651"/>
    </source>
</evidence>
<keyword evidence="8" id="KW-1185">Reference proteome</keyword>
<keyword evidence="4 6" id="KW-1133">Transmembrane helix</keyword>
<dbReference type="PANTHER" id="PTHR30250">
    <property type="entry name" value="PST FAMILY PREDICTED COLANIC ACID TRANSPORTER"/>
    <property type="match status" value="1"/>
</dbReference>
<feature type="transmembrane region" description="Helical" evidence="6">
    <location>
        <begin position="338"/>
        <end position="358"/>
    </location>
</feature>
<reference evidence="7" key="1">
    <citation type="submission" date="2022-09" db="EMBL/GenBank/DDBJ databases">
        <title>Comparative genomics and taxonomic characterization of three novel marine species of genus Reichenbachiella exhibiting antioxidant and polysaccharide degradation activities.</title>
        <authorList>
            <person name="Muhammad N."/>
            <person name="Lee Y.-J."/>
            <person name="Ko J."/>
            <person name="Kim S.-G."/>
        </authorList>
    </citation>
    <scope>NUCLEOTIDE SEQUENCE</scope>
    <source>
        <strain evidence="7">BKB1-1</strain>
    </source>
</reference>
<evidence type="ECO:0000256" key="4">
    <source>
        <dbReference type="ARBA" id="ARBA00022989"/>
    </source>
</evidence>
<comment type="subcellular location">
    <subcellularLocation>
        <location evidence="1">Cell membrane</location>
        <topology evidence="1">Multi-pass membrane protein</topology>
    </subcellularLocation>
</comment>
<proteinExistence type="predicted"/>
<evidence type="ECO:0000256" key="3">
    <source>
        <dbReference type="ARBA" id="ARBA00022692"/>
    </source>
</evidence>
<feature type="transmembrane region" description="Helical" evidence="6">
    <location>
        <begin position="365"/>
        <end position="385"/>
    </location>
</feature>
<evidence type="ECO:0000313" key="8">
    <source>
        <dbReference type="Proteomes" id="UP001065174"/>
    </source>
</evidence>
<organism evidence="7 8">
    <name type="scientific">Reichenbachiella agarivorans</name>
    <dbReference type="NCBI Taxonomy" id="2979464"/>
    <lineage>
        <taxon>Bacteria</taxon>
        <taxon>Pseudomonadati</taxon>
        <taxon>Bacteroidota</taxon>
        <taxon>Cytophagia</taxon>
        <taxon>Cytophagales</taxon>
        <taxon>Reichenbachiellaceae</taxon>
        <taxon>Reichenbachiella</taxon>
    </lineage>
</organism>
<protein>
    <submittedName>
        <fullName evidence="7">Oligosaccharide flippase family protein</fullName>
    </submittedName>
</protein>
<dbReference type="Proteomes" id="UP001065174">
    <property type="component" value="Chromosome"/>
</dbReference>